<evidence type="ECO:0000256" key="6">
    <source>
        <dbReference type="PIRSR" id="PIRSR000027-1"/>
    </source>
</evidence>
<dbReference type="Proteomes" id="UP000580517">
    <property type="component" value="Unassembled WGS sequence"/>
</dbReference>
<proteinExistence type="predicted"/>
<dbReference type="EMBL" id="JACCEW010000002">
    <property type="protein sequence ID" value="NYT37092.1"/>
    <property type="molecule type" value="Genomic_DNA"/>
</dbReference>
<dbReference type="InterPro" id="IPR002321">
    <property type="entry name" value="Cyt_c_II"/>
</dbReference>
<evidence type="ECO:0000256" key="2">
    <source>
        <dbReference type="ARBA" id="ARBA00022617"/>
    </source>
</evidence>
<sequence length="151" mass="16452">MKTKLALLAATALIGVACMPAHAESKKAKDAHQYRESVMHVMAYHFGSMAPMAKKEIPFDAEVVRKNVAVLDVLATLPWKAFGPDTQAGDAKPEIWSDPEGFKQAQEKFLDGMKKLDAAAASGDFDAFRVAFGTVGKSCKSCHDSYREKDD</sequence>
<evidence type="ECO:0000313" key="9">
    <source>
        <dbReference type="EMBL" id="NYT37092.1"/>
    </source>
</evidence>
<feature type="signal peptide" evidence="8">
    <location>
        <begin position="1"/>
        <end position="23"/>
    </location>
</feature>
<evidence type="ECO:0000256" key="1">
    <source>
        <dbReference type="ARBA" id="ARBA00022448"/>
    </source>
</evidence>
<dbReference type="InterPro" id="IPR015984">
    <property type="entry name" value="Cyt_c_prime_subgr"/>
</dbReference>
<evidence type="ECO:0000256" key="5">
    <source>
        <dbReference type="ARBA" id="ARBA00023004"/>
    </source>
</evidence>
<dbReference type="PRINTS" id="PR00608">
    <property type="entry name" value="CYTCHROMECII"/>
</dbReference>
<evidence type="ECO:0000256" key="3">
    <source>
        <dbReference type="ARBA" id="ARBA00022723"/>
    </source>
</evidence>
<dbReference type="PROSITE" id="PS51257">
    <property type="entry name" value="PROKAR_LIPOPROTEIN"/>
    <property type="match status" value="1"/>
</dbReference>
<keyword evidence="8" id="KW-0732">Signal</keyword>
<evidence type="ECO:0000256" key="4">
    <source>
        <dbReference type="ARBA" id="ARBA00022982"/>
    </source>
</evidence>
<feature type="binding site" description="covalent" evidence="7">
    <location>
        <position position="142"/>
    </location>
    <ligand>
        <name>heme c</name>
        <dbReference type="ChEBI" id="CHEBI:61717"/>
    </ligand>
</feature>
<keyword evidence="1" id="KW-0813">Transport</keyword>
<evidence type="ECO:0000256" key="7">
    <source>
        <dbReference type="PIRSR" id="PIRSR000027-2"/>
    </source>
</evidence>
<comment type="PTM">
    <text evidence="7">Binds 1 heme group per subunit.</text>
</comment>
<evidence type="ECO:0000313" key="10">
    <source>
        <dbReference type="Proteomes" id="UP000580517"/>
    </source>
</evidence>
<feature type="chain" id="PRO_5032867968" evidence="8">
    <location>
        <begin position="24"/>
        <end position="151"/>
    </location>
</feature>
<keyword evidence="2 7" id="KW-0349">Heme</keyword>
<evidence type="ECO:0000256" key="8">
    <source>
        <dbReference type="SAM" id="SignalP"/>
    </source>
</evidence>
<dbReference type="PIRSF" id="PIRSF000027">
    <property type="entry name" value="Cytc_c_prime"/>
    <property type="match status" value="1"/>
</dbReference>
<reference evidence="9 10" key="1">
    <citation type="submission" date="2020-07" db="EMBL/GenBank/DDBJ databases">
        <title>Taxonomic revisions and descriptions of new bacterial species based on genomic comparisons in the high-G+C-content subgroup of the family Alcaligenaceae.</title>
        <authorList>
            <person name="Szabo A."/>
            <person name="Felfoldi T."/>
        </authorList>
    </citation>
    <scope>NUCLEOTIDE SEQUENCE [LARGE SCALE GENOMIC DNA]</scope>
    <source>
        <strain evidence="9 10">DSM 25264</strain>
    </source>
</reference>
<feature type="binding site" description="covalent" evidence="7">
    <location>
        <position position="139"/>
    </location>
    <ligand>
        <name>heme c</name>
        <dbReference type="ChEBI" id="CHEBI:61717"/>
    </ligand>
</feature>
<dbReference type="GO" id="GO:0020037">
    <property type="term" value="F:heme binding"/>
    <property type="evidence" value="ECO:0007669"/>
    <property type="project" value="InterPro"/>
</dbReference>
<accession>A0A853FBS8</accession>
<dbReference type="AlphaFoldDB" id="A0A853FBS8"/>
<dbReference type="SUPFAM" id="SSF47175">
    <property type="entry name" value="Cytochromes"/>
    <property type="match status" value="1"/>
</dbReference>
<feature type="binding site" description="axial binding residue" evidence="6">
    <location>
        <position position="143"/>
    </location>
    <ligand>
        <name>heme c</name>
        <dbReference type="ChEBI" id="CHEBI:61717"/>
    </ligand>
    <ligandPart>
        <name>Fe</name>
        <dbReference type="ChEBI" id="CHEBI:18248"/>
    </ligandPart>
</feature>
<dbReference type="Pfam" id="PF01322">
    <property type="entry name" value="Cytochrom_C_2"/>
    <property type="match status" value="1"/>
</dbReference>
<keyword evidence="5 6" id="KW-0408">Iron</keyword>
<dbReference type="GO" id="GO:0022900">
    <property type="term" value="P:electron transport chain"/>
    <property type="evidence" value="ECO:0007669"/>
    <property type="project" value="InterPro"/>
</dbReference>
<keyword evidence="3 6" id="KW-0479">Metal-binding</keyword>
<keyword evidence="10" id="KW-1185">Reference proteome</keyword>
<dbReference type="InterPro" id="IPR010980">
    <property type="entry name" value="Cyt_c/b562"/>
</dbReference>
<dbReference type="InterPro" id="IPR012127">
    <property type="entry name" value="Cyt_c_prime"/>
</dbReference>
<comment type="caution">
    <text evidence="9">The sequence shown here is derived from an EMBL/GenBank/DDBJ whole genome shotgun (WGS) entry which is preliminary data.</text>
</comment>
<dbReference type="Gene3D" id="1.20.120.10">
    <property type="entry name" value="Cytochrome c/b562"/>
    <property type="match status" value="1"/>
</dbReference>
<dbReference type="OrthoDB" id="5520910at2"/>
<dbReference type="GO" id="GO:0009055">
    <property type="term" value="F:electron transfer activity"/>
    <property type="evidence" value="ECO:0007669"/>
    <property type="project" value="InterPro"/>
</dbReference>
<dbReference type="PROSITE" id="PS51009">
    <property type="entry name" value="CYTCII"/>
    <property type="match status" value="1"/>
</dbReference>
<dbReference type="GO" id="GO:0005506">
    <property type="term" value="F:iron ion binding"/>
    <property type="evidence" value="ECO:0007669"/>
    <property type="project" value="InterPro"/>
</dbReference>
<dbReference type="RefSeq" id="WP_129968995.1">
    <property type="nucleotide sequence ID" value="NZ_JACCEW010000002.1"/>
</dbReference>
<name>A0A853FBS8_9BURK</name>
<dbReference type="GO" id="GO:0042597">
    <property type="term" value="C:periplasmic space"/>
    <property type="evidence" value="ECO:0007669"/>
    <property type="project" value="InterPro"/>
</dbReference>
<gene>
    <name evidence="9" type="ORF">H0A68_09420</name>
</gene>
<protein>
    <submittedName>
        <fullName evidence="9">Cytochrome c</fullName>
    </submittedName>
</protein>
<keyword evidence="4" id="KW-0249">Electron transport</keyword>
<organism evidence="9 10">
    <name type="scientific">Allopusillimonas soli</name>
    <dbReference type="NCBI Taxonomy" id="659016"/>
    <lineage>
        <taxon>Bacteria</taxon>
        <taxon>Pseudomonadati</taxon>
        <taxon>Pseudomonadota</taxon>
        <taxon>Betaproteobacteria</taxon>
        <taxon>Burkholderiales</taxon>
        <taxon>Alcaligenaceae</taxon>
        <taxon>Allopusillimonas</taxon>
    </lineage>
</organism>